<dbReference type="Proteomes" id="UP000231516">
    <property type="component" value="Unassembled WGS sequence"/>
</dbReference>
<evidence type="ECO:0000259" key="3">
    <source>
        <dbReference type="PROSITE" id="PS50263"/>
    </source>
</evidence>
<dbReference type="PROSITE" id="PS01227">
    <property type="entry name" value="UPF0012"/>
    <property type="match status" value="1"/>
</dbReference>
<dbReference type="SUPFAM" id="SSF56317">
    <property type="entry name" value="Carbon-nitrogen hydrolase"/>
    <property type="match status" value="1"/>
</dbReference>
<keyword evidence="5" id="KW-1185">Reference proteome</keyword>
<comment type="similarity">
    <text evidence="1">Belongs to the carbon-nitrogen hydrolase superfamily. NIT1/NIT2 family.</text>
</comment>
<sequence length="278" mass="30371">MRIGVVQLNSSDNPKANLQTTQDLIEKAALDGAEFIVTPEVTNIVSGDRAHQSITLQTQENDITLRAICAQAKNLEVWVLIGSLALLGGSNGRFLNRSFLINPTGEIAATYDKIHMFDAMISDTESYAESSGYQPGDRAVVTQTDFGTVGLSICYDIRFPQLYRDLAQAGAQIIFVPSAFTQQTGADHLQVLLRARAIETGCFIVAPCQTGTHPTQTAKVRNTYGHSMVIDPWGQVLLDAGVSQGISVLDLDLTLVEKARQRIPALQHDREYKKPKNV</sequence>
<feature type="domain" description="CN hydrolase" evidence="3">
    <location>
        <begin position="1"/>
        <end position="253"/>
    </location>
</feature>
<dbReference type="GO" id="GO:0016811">
    <property type="term" value="F:hydrolase activity, acting on carbon-nitrogen (but not peptide) bonds, in linear amides"/>
    <property type="evidence" value="ECO:0007669"/>
    <property type="project" value="InterPro"/>
</dbReference>
<dbReference type="CDD" id="cd07572">
    <property type="entry name" value="nit"/>
    <property type="match status" value="1"/>
</dbReference>
<evidence type="ECO:0000313" key="5">
    <source>
        <dbReference type="Proteomes" id="UP000231516"/>
    </source>
</evidence>
<dbReference type="InterPro" id="IPR001110">
    <property type="entry name" value="UPF0012_CS"/>
</dbReference>
<dbReference type="Gene3D" id="3.60.110.10">
    <property type="entry name" value="Carbon-nitrogen hydrolase"/>
    <property type="match status" value="1"/>
</dbReference>
<reference evidence="4 5" key="1">
    <citation type="submission" date="2016-08" db="EMBL/GenBank/DDBJ databases">
        <title>Draft genome of Amylibacter sp. strain 4G11.</title>
        <authorList>
            <person name="Wong S.-K."/>
            <person name="Hamasaki K."/>
            <person name="Yoshizawa S."/>
        </authorList>
    </citation>
    <scope>NUCLEOTIDE SEQUENCE [LARGE SCALE GENOMIC DNA]</scope>
    <source>
        <strain evidence="4 5">4G11</strain>
    </source>
</reference>
<dbReference type="InterPro" id="IPR003010">
    <property type="entry name" value="C-N_Hydrolase"/>
</dbReference>
<dbReference type="PANTHER" id="PTHR23088">
    <property type="entry name" value="NITRILASE-RELATED"/>
    <property type="match status" value="1"/>
</dbReference>
<dbReference type="RefSeq" id="WP_099591361.1">
    <property type="nucleotide sequence ID" value="NZ_MDGM01000003.1"/>
</dbReference>
<dbReference type="OrthoDB" id="9811121at2"/>
<accession>A0A2G5KAJ4</accession>
<protein>
    <submittedName>
        <fullName evidence="4">Amidohydrolase</fullName>
    </submittedName>
</protein>
<proteinExistence type="inferred from homology"/>
<organism evidence="4 5">
    <name type="scientific">Paramylibacter kogurei</name>
    <dbReference type="NCBI Taxonomy" id="1889778"/>
    <lineage>
        <taxon>Bacteria</taxon>
        <taxon>Pseudomonadati</taxon>
        <taxon>Pseudomonadota</taxon>
        <taxon>Alphaproteobacteria</taxon>
        <taxon>Rhodobacterales</taxon>
        <taxon>Paracoccaceae</taxon>
        <taxon>Paramylibacter</taxon>
    </lineage>
</organism>
<dbReference type="AlphaFoldDB" id="A0A2G5KAJ4"/>
<dbReference type="InterPro" id="IPR045254">
    <property type="entry name" value="Nit1/2_C-N_Hydrolase"/>
</dbReference>
<dbReference type="EMBL" id="MDGM01000003">
    <property type="protein sequence ID" value="PIB26537.1"/>
    <property type="molecule type" value="Genomic_DNA"/>
</dbReference>
<dbReference type="PANTHER" id="PTHR23088:SF27">
    <property type="entry name" value="DEAMINATED GLUTATHIONE AMIDASE"/>
    <property type="match status" value="1"/>
</dbReference>
<dbReference type="InterPro" id="IPR036526">
    <property type="entry name" value="C-N_Hydrolase_sf"/>
</dbReference>
<dbReference type="PROSITE" id="PS50263">
    <property type="entry name" value="CN_HYDROLASE"/>
    <property type="match status" value="1"/>
</dbReference>
<evidence type="ECO:0000256" key="2">
    <source>
        <dbReference type="ARBA" id="ARBA00022801"/>
    </source>
</evidence>
<keyword evidence="2 4" id="KW-0378">Hydrolase</keyword>
<evidence type="ECO:0000256" key="1">
    <source>
        <dbReference type="ARBA" id="ARBA00010613"/>
    </source>
</evidence>
<dbReference type="Pfam" id="PF00795">
    <property type="entry name" value="CN_hydrolase"/>
    <property type="match status" value="1"/>
</dbReference>
<comment type="caution">
    <text evidence="4">The sequence shown here is derived from an EMBL/GenBank/DDBJ whole genome shotgun (WGS) entry which is preliminary data.</text>
</comment>
<name>A0A2G5KAJ4_9RHOB</name>
<evidence type="ECO:0000313" key="4">
    <source>
        <dbReference type="EMBL" id="PIB26537.1"/>
    </source>
</evidence>
<gene>
    <name evidence="4" type="ORF">BFP76_11585</name>
</gene>